<evidence type="ECO:0000313" key="2">
    <source>
        <dbReference type="Proteomes" id="UP000024445"/>
    </source>
</evidence>
<sequence>MEKVKAHNATMNIQRSSRDAIGGSFIEIHIPEAARGVSSMVLTYRQAEDLIAAIRKEMK</sequence>
<dbReference type="KEGG" id="vg:19484979"/>
<organism evidence="1 2">
    <name type="scientific">Serratia phage PS2</name>
    <dbReference type="NCBI Taxonomy" id="1481112"/>
    <lineage>
        <taxon>Viruses</taxon>
        <taxon>Duplodnaviria</taxon>
        <taxon>Heunggongvirae</taxon>
        <taxon>Uroviricota</taxon>
        <taxon>Caudoviricetes</taxon>
        <taxon>Muldoonvirus</taxon>
        <taxon>Muldoonvirus PS2</taxon>
    </lineage>
</organism>
<proteinExistence type="predicted"/>
<dbReference type="RefSeq" id="YP_009030142.1">
    <property type="nucleotide sequence ID" value="NC_024121.1"/>
</dbReference>
<name>A0A023W6H7_9CAUD</name>
<dbReference type="Proteomes" id="UP000024445">
    <property type="component" value="Segment"/>
</dbReference>
<protein>
    <submittedName>
        <fullName evidence="1">Uncharacterized protein</fullName>
    </submittedName>
</protein>
<evidence type="ECO:0000313" key="1">
    <source>
        <dbReference type="EMBL" id="AHY25342.1"/>
    </source>
</evidence>
<gene>
    <name evidence="1" type="ORF">PS2_095</name>
</gene>
<accession>A0A023W6H7</accession>
<dbReference type="EMBL" id="KJ025957">
    <property type="protein sequence ID" value="AHY25342.1"/>
    <property type="molecule type" value="Genomic_DNA"/>
</dbReference>
<reference evidence="1 2" key="1">
    <citation type="submission" date="2014-01" db="EMBL/GenBank/DDBJ databases">
        <authorList>
            <person name="Zhang G."/>
            <person name="Jin J."/>
            <person name="Li Z.J."/>
            <person name="Wang S.W."/>
            <person name="Chen S.J."/>
            <person name="Wang S.M."/>
            <person name="Wang X.T."/>
            <person name="Li Y.H."/>
            <person name="Wang J."/>
            <person name="Yang C.K."/>
            <person name="Wang L."/>
        </authorList>
    </citation>
    <scope>NUCLEOTIDE SEQUENCE [LARGE SCALE GENOMIC DNA]</scope>
</reference>
<keyword evidence="2" id="KW-1185">Reference proteome</keyword>
<dbReference type="GeneID" id="19484979"/>